<sequence length="200" mass="22350">MTGISTKKDIEYIKAVFNDLSEALTQMAYGQVVLPVDIKGLLSDIQASLIKGRLPCALEVDCFEESLLLFLRSVRQQRQSIVYTTEVDRQMARLRDVRYFLVVLTGYPERVQEPPRLLWRWRDIKTLSVLFLSVVLSFCSVLYLASGNNGAVHGVYCIAIILFSISIYALEESGVGGVVFSLSGVTIFTVAALCEYLPPQ</sequence>
<reference evidence="3 4" key="1">
    <citation type="submission" date="2017-11" db="EMBL/GenBank/DDBJ databases">
        <authorList>
            <person name="Han C.G."/>
        </authorList>
    </citation>
    <scope>NUCLEOTIDE SEQUENCE [LARGE SCALE GENOMIC DNA]</scope>
    <source>
        <strain evidence="3 4">A11</strain>
    </source>
</reference>
<reference evidence="2" key="4">
    <citation type="submission" date="2023-01" db="EMBL/GenBank/DDBJ databases">
        <authorList>
            <person name="Du H."/>
            <person name="Wan W."/>
        </authorList>
    </citation>
    <scope>NUCLEOTIDE SEQUENCE</scope>
    <source>
        <strain evidence="2">HD1688</strain>
    </source>
</reference>
<evidence type="ECO:0000313" key="2">
    <source>
        <dbReference type="EMBL" id="MDS7902710.1"/>
    </source>
</evidence>
<gene>
    <name evidence="3" type="ORF">CWN50_00060</name>
    <name evidence="2" type="ORF">PTQ40_27460</name>
</gene>
<accession>A0A2J4RMK7</accession>
<evidence type="ECO:0000313" key="4">
    <source>
        <dbReference type="Proteomes" id="UP000234505"/>
    </source>
</evidence>
<protein>
    <submittedName>
        <fullName evidence="3">Uncharacterized protein</fullName>
    </submittedName>
</protein>
<organism evidence="3 4">
    <name type="scientific">Klebsiella michiganensis</name>
    <dbReference type="NCBI Taxonomy" id="1134687"/>
    <lineage>
        <taxon>Bacteria</taxon>
        <taxon>Pseudomonadati</taxon>
        <taxon>Pseudomonadota</taxon>
        <taxon>Gammaproteobacteria</taxon>
        <taxon>Enterobacterales</taxon>
        <taxon>Enterobacteriaceae</taxon>
        <taxon>Klebsiella/Raoultella group</taxon>
        <taxon>Klebsiella</taxon>
    </lineage>
</organism>
<reference evidence="2" key="3">
    <citation type="journal article" date="2023" name="Front. Microbiol.">
        <title>Genomic characterization of carbapenem-resistant Klebsiella oxytoca complex in China: a multi-center study.</title>
        <authorList>
            <person name="Wan W."/>
            <person name="Yang X."/>
            <person name="Yu H."/>
            <person name="Wang M."/>
            <person name="Jia W."/>
            <person name="Huang B."/>
            <person name="Qu F."/>
            <person name="Shan B."/>
            <person name="Tang Y.W."/>
            <person name="Chen L."/>
            <person name="Du H."/>
        </authorList>
    </citation>
    <scope>NUCLEOTIDE SEQUENCE</scope>
    <source>
        <strain evidence="2">HD1688</strain>
    </source>
</reference>
<feature type="transmembrane region" description="Helical" evidence="1">
    <location>
        <begin position="151"/>
        <end position="170"/>
    </location>
</feature>
<feature type="transmembrane region" description="Helical" evidence="1">
    <location>
        <begin position="126"/>
        <end position="145"/>
    </location>
</feature>
<dbReference type="AlphaFoldDB" id="A0A2J4RMK7"/>
<proteinExistence type="predicted"/>
<name>A0A2J4RMK7_9ENTR</name>
<dbReference type="GeneID" id="39499762"/>
<evidence type="ECO:0000313" key="3">
    <source>
        <dbReference type="EMBL" id="PLL44541.1"/>
    </source>
</evidence>
<dbReference type="RefSeq" id="WP_022631520.1">
    <property type="nucleotide sequence ID" value="NZ_CABGKN010000022.1"/>
</dbReference>
<keyword evidence="1" id="KW-1133">Transmembrane helix</keyword>
<keyword evidence="1" id="KW-0472">Membrane</keyword>
<feature type="transmembrane region" description="Helical" evidence="1">
    <location>
        <begin position="177"/>
        <end position="198"/>
    </location>
</feature>
<dbReference type="Proteomes" id="UP001249822">
    <property type="component" value="Unassembled WGS sequence"/>
</dbReference>
<evidence type="ECO:0000256" key="1">
    <source>
        <dbReference type="SAM" id="Phobius"/>
    </source>
</evidence>
<dbReference type="Proteomes" id="UP000234505">
    <property type="component" value="Unassembled WGS sequence"/>
</dbReference>
<dbReference type="EMBL" id="PIDS01000001">
    <property type="protein sequence ID" value="PLL44541.1"/>
    <property type="molecule type" value="Genomic_DNA"/>
</dbReference>
<reference evidence="3 4" key="2">
    <citation type="submission" date="2018-01" db="EMBL/GenBank/DDBJ databases">
        <title>Genomic study of Klebsiella pneumoniae.</title>
        <authorList>
            <person name="Yang Y."/>
            <person name="Bicalho R."/>
        </authorList>
    </citation>
    <scope>NUCLEOTIDE SEQUENCE [LARGE SCALE GENOMIC DNA]</scope>
    <source>
        <strain evidence="3 4">A11</strain>
    </source>
</reference>
<keyword evidence="1" id="KW-0812">Transmembrane</keyword>
<dbReference type="EMBL" id="JAQSKY010000030">
    <property type="protein sequence ID" value="MDS7902710.1"/>
    <property type="molecule type" value="Genomic_DNA"/>
</dbReference>
<comment type="caution">
    <text evidence="3">The sequence shown here is derived from an EMBL/GenBank/DDBJ whole genome shotgun (WGS) entry which is preliminary data.</text>
</comment>